<dbReference type="NCBIfam" id="TIGR03930">
    <property type="entry name" value="WXG100_ESAT6"/>
    <property type="match status" value="1"/>
</dbReference>
<evidence type="ECO:0000256" key="1">
    <source>
        <dbReference type="RuleBase" id="RU362001"/>
    </source>
</evidence>
<comment type="caution">
    <text evidence="2">The sequence shown here is derived from an EMBL/GenBank/DDBJ whole genome shotgun (WGS) entry which is preliminary data.</text>
</comment>
<gene>
    <name evidence="2" type="ORF">Atai01_01280</name>
</gene>
<dbReference type="InterPro" id="IPR010310">
    <property type="entry name" value="T7SS_ESAT-6-like"/>
</dbReference>
<comment type="similarity">
    <text evidence="1">Belongs to the WXG100 family.</text>
</comment>
<dbReference type="RefSeq" id="WP_285485499.1">
    <property type="nucleotide sequence ID" value="NZ_BSTI01000001.1"/>
</dbReference>
<sequence length="105" mass="11286">MAGGFTGRPEDFAAAHGKVNDTKAQMDANLKQLQSAIEATQAGWQGSAALVFNQVMEAFNEKSMKLNQALEHIGEMLKSSGVQYDTQEQDVHSQISSLSATLEGL</sequence>
<evidence type="ECO:0000313" key="2">
    <source>
        <dbReference type="EMBL" id="GLY63509.1"/>
    </source>
</evidence>
<keyword evidence="3" id="KW-1185">Reference proteome</keyword>
<dbReference type="SUPFAM" id="SSF140453">
    <property type="entry name" value="EsxAB dimer-like"/>
    <property type="match status" value="1"/>
</dbReference>
<dbReference type="InterPro" id="IPR036689">
    <property type="entry name" value="ESAT-6-like_sf"/>
</dbReference>
<dbReference type="Pfam" id="PF06013">
    <property type="entry name" value="WXG100"/>
    <property type="match status" value="1"/>
</dbReference>
<evidence type="ECO:0000313" key="3">
    <source>
        <dbReference type="Proteomes" id="UP001165136"/>
    </source>
</evidence>
<organism evidence="2 3">
    <name type="scientific">Amycolatopsis taiwanensis</name>
    <dbReference type="NCBI Taxonomy" id="342230"/>
    <lineage>
        <taxon>Bacteria</taxon>
        <taxon>Bacillati</taxon>
        <taxon>Actinomycetota</taxon>
        <taxon>Actinomycetes</taxon>
        <taxon>Pseudonocardiales</taxon>
        <taxon>Pseudonocardiaceae</taxon>
        <taxon>Amycolatopsis</taxon>
    </lineage>
</organism>
<proteinExistence type="inferred from homology"/>
<name>A0A9W6QTW3_9PSEU</name>
<accession>A0A9W6QTW3</accession>
<dbReference type="AlphaFoldDB" id="A0A9W6QTW3"/>
<reference evidence="2" key="1">
    <citation type="submission" date="2023-03" db="EMBL/GenBank/DDBJ databases">
        <title>Amycolatopsis taiwanensis NBRC 103393.</title>
        <authorList>
            <person name="Ichikawa N."/>
            <person name="Sato H."/>
            <person name="Tonouchi N."/>
        </authorList>
    </citation>
    <scope>NUCLEOTIDE SEQUENCE</scope>
    <source>
        <strain evidence="2">NBRC 103393</strain>
    </source>
</reference>
<dbReference type="Proteomes" id="UP001165136">
    <property type="component" value="Unassembled WGS sequence"/>
</dbReference>
<dbReference type="EMBL" id="BSTI01000001">
    <property type="protein sequence ID" value="GLY63509.1"/>
    <property type="molecule type" value="Genomic_DNA"/>
</dbReference>
<protein>
    <recommendedName>
        <fullName evidence="1">ESAT-6-like protein</fullName>
    </recommendedName>
</protein>
<dbReference type="Gene3D" id="1.10.287.1060">
    <property type="entry name" value="ESAT-6-like"/>
    <property type="match status" value="1"/>
</dbReference>